<evidence type="ECO:0000256" key="6">
    <source>
        <dbReference type="ARBA" id="ARBA00023004"/>
    </source>
</evidence>
<evidence type="ECO:0000256" key="4">
    <source>
        <dbReference type="ARBA" id="ARBA00022723"/>
    </source>
</evidence>
<gene>
    <name evidence="11" type="ORF">BDV28DRAFT_132702</name>
</gene>
<evidence type="ECO:0000256" key="7">
    <source>
        <dbReference type="ARBA" id="ARBA00023033"/>
    </source>
</evidence>
<dbReference type="PANTHER" id="PTHR24287:SF1">
    <property type="entry name" value="P450, PUTATIVE (EUROFUNG)-RELATED"/>
    <property type="match status" value="1"/>
</dbReference>
<feature type="chain" id="PRO_5024956160" evidence="10">
    <location>
        <begin position="24"/>
        <end position="517"/>
    </location>
</feature>
<dbReference type="PRINTS" id="PR00463">
    <property type="entry name" value="EP450I"/>
</dbReference>
<keyword evidence="5 9" id="KW-0560">Oxidoreductase</keyword>
<evidence type="ECO:0000256" key="1">
    <source>
        <dbReference type="ARBA" id="ARBA00001971"/>
    </source>
</evidence>
<evidence type="ECO:0000313" key="11">
    <source>
        <dbReference type="EMBL" id="KAE8353693.1"/>
    </source>
</evidence>
<evidence type="ECO:0000256" key="10">
    <source>
        <dbReference type="SAM" id="SignalP"/>
    </source>
</evidence>
<dbReference type="EMBL" id="ML739091">
    <property type="protein sequence ID" value="KAE8353693.1"/>
    <property type="molecule type" value="Genomic_DNA"/>
</dbReference>
<evidence type="ECO:0000313" key="12">
    <source>
        <dbReference type="Proteomes" id="UP000327118"/>
    </source>
</evidence>
<dbReference type="InterPro" id="IPR036396">
    <property type="entry name" value="Cyt_P450_sf"/>
</dbReference>
<dbReference type="PANTHER" id="PTHR24287">
    <property type="entry name" value="P450, PUTATIVE (EUROFUNG)-RELATED"/>
    <property type="match status" value="1"/>
</dbReference>
<accession>A0A5N6Z957</accession>
<dbReference type="GO" id="GO:0020037">
    <property type="term" value="F:heme binding"/>
    <property type="evidence" value="ECO:0007669"/>
    <property type="project" value="InterPro"/>
</dbReference>
<dbReference type="CDD" id="cd11063">
    <property type="entry name" value="CYP52"/>
    <property type="match status" value="1"/>
</dbReference>
<evidence type="ECO:0000256" key="5">
    <source>
        <dbReference type="ARBA" id="ARBA00023002"/>
    </source>
</evidence>
<evidence type="ECO:0000256" key="9">
    <source>
        <dbReference type="RuleBase" id="RU000461"/>
    </source>
</evidence>
<dbReference type="InterPro" id="IPR017972">
    <property type="entry name" value="Cyt_P450_CS"/>
</dbReference>
<feature type="signal peptide" evidence="10">
    <location>
        <begin position="1"/>
        <end position="23"/>
    </location>
</feature>
<proteinExistence type="inferred from homology"/>
<protein>
    <submittedName>
        <fullName evidence="11">Cytochrome P450</fullName>
    </submittedName>
</protein>
<sequence length="517" mass="58844">MGPLLVLAALAVVLRLLWSIVTSVRHSQNARKWHCGAIPSYPGDILGINTLKEVLRADKEKLIPMLFKQRVETVSAREGRHVTTFRLRQMGRETIFTSDPKNVQAILATQFKDFGLGQVRKNSLYALLGSGIFTTDGEAWSRSRSLLRPQFTRDQISDLDLEERHVQQAMASFSVDPSTKWTPEVDIQSIFFRLTMDSATEFLFGESVESQRAAQSEGKIPEDQFPHYFDRGQWYVAHRSRFEKFYWLANTKENSEAIRYVHAYVDRFVTDALQAIKEGNPPKNNPSDPYVFLHGLTAVTHDPVELRSQLLNILLAGRDTTASLLSWSVLLLARHPQIFQKLRAAILADFADYHHPQNLTFSSLKSCRYLHYFLNEVLRLYPVVPGNRRIATKNTTLPHGGGPDGSERVYVRAGQIVAYSVFVTHRRPDLWGPDAEVFDPDRWADRKVGWEYLPFNGGPRICIGQQFALTEAGYVLVRLLQRFESIEDARPETEMRFGLTLTSAPAENVIVRLREAA</sequence>
<dbReference type="GO" id="GO:0016705">
    <property type="term" value="F:oxidoreductase activity, acting on paired donors, with incorporation or reduction of molecular oxygen"/>
    <property type="evidence" value="ECO:0007669"/>
    <property type="project" value="InterPro"/>
</dbReference>
<feature type="binding site" description="axial binding residue" evidence="8">
    <location>
        <position position="462"/>
    </location>
    <ligand>
        <name>heme</name>
        <dbReference type="ChEBI" id="CHEBI:30413"/>
    </ligand>
    <ligandPart>
        <name>Fe</name>
        <dbReference type="ChEBI" id="CHEBI:18248"/>
    </ligandPart>
</feature>
<dbReference type="GO" id="GO:0004497">
    <property type="term" value="F:monooxygenase activity"/>
    <property type="evidence" value="ECO:0007669"/>
    <property type="project" value="UniProtKB-KW"/>
</dbReference>
<keyword evidence="12" id="KW-1185">Reference proteome</keyword>
<name>A0A5N6Z957_9EURO</name>
<dbReference type="OrthoDB" id="1470350at2759"/>
<keyword evidence="10" id="KW-0732">Signal</keyword>
<comment type="similarity">
    <text evidence="2 9">Belongs to the cytochrome P450 family.</text>
</comment>
<dbReference type="Proteomes" id="UP000327118">
    <property type="component" value="Unassembled WGS sequence"/>
</dbReference>
<organism evidence="11 12">
    <name type="scientific">Aspergillus coremiiformis</name>
    <dbReference type="NCBI Taxonomy" id="138285"/>
    <lineage>
        <taxon>Eukaryota</taxon>
        <taxon>Fungi</taxon>
        <taxon>Dikarya</taxon>
        <taxon>Ascomycota</taxon>
        <taxon>Pezizomycotina</taxon>
        <taxon>Eurotiomycetes</taxon>
        <taxon>Eurotiomycetidae</taxon>
        <taxon>Eurotiales</taxon>
        <taxon>Aspergillaceae</taxon>
        <taxon>Aspergillus</taxon>
        <taxon>Aspergillus subgen. Circumdati</taxon>
    </lineage>
</organism>
<keyword evidence="3 8" id="KW-0349">Heme</keyword>
<dbReference type="Gene3D" id="1.10.630.10">
    <property type="entry name" value="Cytochrome P450"/>
    <property type="match status" value="1"/>
</dbReference>
<dbReference type="PROSITE" id="PS00086">
    <property type="entry name" value="CYTOCHROME_P450"/>
    <property type="match status" value="1"/>
</dbReference>
<dbReference type="GO" id="GO:0005506">
    <property type="term" value="F:iron ion binding"/>
    <property type="evidence" value="ECO:0007669"/>
    <property type="project" value="InterPro"/>
</dbReference>
<keyword evidence="6 8" id="KW-0408">Iron</keyword>
<reference evidence="12" key="1">
    <citation type="submission" date="2019-04" db="EMBL/GenBank/DDBJ databases">
        <title>Friends and foes A comparative genomics studyof 23 Aspergillus species from section Flavi.</title>
        <authorList>
            <consortium name="DOE Joint Genome Institute"/>
            <person name="Kjaerbolling I."/>
            <person name="Vesth T."/>
            <person name="Frisvad J.C."/>
            <person name="Nybo J.L."/>
            <person name="Theobald S."/>
            <person name="Kildgaard S."/>
            <person name="Isbrandt T."/>
            <person name="Kuo A."/>
            <person name="Sato A."/>
            <person name="Lyhne E.K."/>
            <person name="Kogle M.E."/>
            <person name="Wiebenga A."/>
            <person name="Kun R.S."/>
            <person name="Lubbers R.J."/>
            <person name="Makela M.R."/>
            <person name="Barry K."/>
            <person name="Chovatia M."/>
            <person name="Clum A."/>
            <person name="Daum C."/>
            <person name="Haridas S."/>
            <person name="He G."/>
            <person name="LaButti K."/>
            <person name="Lipzen A."/>
            <person name="Mondo S."/>
            <person name="Riley R."/>
            <person name="Salamov A."/>
            <person name="Simmons B.A."/>
            <person name="Magnuson J.K."/>
            <person name="Henrissat B."/>
            <person name="Mortensen U.H."/>
            <person name="Larsen T.O."/>
            <person name="Devries R.P."/>
            <person name="Grigoriev I.V."/>
            <person name="Machida M."/>
            <person name="Baker S.E."/>
            <person name="Andersen M.R."/>
        </authorList>
    </citation>
    <scope>NUCLEOTIDE SEQUENCE [LARGE SCALE GENOMIC DNA]</scope>
    <source>
        <strain evidence="12">CBS 553.77</strain>
    </source>
</reference>
<dbReference type="AlphaFoldDB" id="A0A5N6Z957"/>
<dbReference type="InterPro" id="IPR001128">
    <property type="entry name" value="Cyt_P450"/>
</dbReference>
<evidence type="ECO:0000256" key="2">
    <source>
        <dbReference type="ARBA" id="ARBA00010617"/>
    </source>
</evidence>
<keyword evidence="7 9" id="KW-0503">Monooxygenase</keyword>
<comment type="cofactor">
    <cofactor evidence="1 8">
        <name>heme</name>
        <dbReference type="ChEBI" id="CHEBI:30413"/>
    </cofactor>
</comment>
<dbReference type="InterPro" id="IPR002401">
    <property type="entry name" value="Cyt_P450_E_grp-I"/>
</dbReference>
<dbReference type="InterPro" id="IPR047146">
    <property type="entry name" value="Cyt_P450_E_CYP52_fungi"/>
</dbReference>
<dbReference type="SUPFAM" id="SSF48264">
    <property type="entry name" value="Cytochrome P450"/>
    <property type="match status" value="1"/>
</dbReference>
<dbReference type="Pfam" id="PF00067">
    <property type="entry name" value="p450"/>
    <property type="match status" value="1"/>
</dbReference>
<dbReference type="PRINTS" id="PR00385">
    <property type="entry name" value="P450"/>
</dbReference>
<keyword evidence="4 8" id="KW-0479">Metal-binding</keyword>
<evidence type="ECO:0000256" key="3">
    <source>
        <dbReference type="ARBA" id="ARBA00022617"/>
    </source>
</evidence>
<evidence type="ECO:0000256" key="8">
    <source>
        <dbReference type="PIRSR" id="PIRSR602401-1"/>
    </source>
</evidence>